<sequence length="883" mass="99440">MNETHRSGMPRKIGFTVISWSGHEENYSARELMVHAPTINGWRSARFCPFPQEITLQMVERCRVRKLQLLAHQYLISAKVEFHIGDREPASPRRLQQFRRLGYVSLSTNEKTGFRARELKSVHVDAVGTYLKLTFHKNHVNQYNIYNQVALVAINILGDPMDCSDSSPIPGRDQLIDQYIGSTQHSSSLDGSYAGYKHESISPLDDLAFDMYQDPEVAHIIRLLDDKKQEMVRLERYHLAKKLKQAIADLQKVGECLGRYDVEKHSAIEREDYDTAKQKKEQMEAYRLRVYQQLELHDLLDMGQIQRMPVNVSDCGITSPSVRPLQHSMPLSETPKKKNQEQLLVEEKQITPKPMSPEHTSAPHTPPHFPNIDVSSLPYEERPLPALKRSETRLQPQAEQMLAPLDPSSAHSPEVTGEPEPLSEKAQREAVLPIEVYGDSLVAGAYSKTWSYRQDSLLAVYKKLTEVSPGTPKPELTNMMRAAVFLCKKALTDKVSSEMAVYKEVRALQFVPTELVKPIKSSMPARLALSRLELLEKLLEQLGSNNSGFTLDNVMRFLAGALEHCAASVREVAVRIVQMMYHLHGRSILSYLPPDNPSTQKNILYKHLFDSFAKIDGRLPQSQVMKGRVQKEGEKEEQEIKSLQEQLAVLKEISEKGKEKNKSPERKPEKPHKPGVKKGTHSISTDGKGGQSIPNYLDNLCIFCGEKDKSFTEEGLDLHYWKHCPMLCRCPQCRQVVEIASLAEHLLSECEHKSDFTQCHQCSEAIIKNKLTEHVQSTACNPLPDTMANGNCNHCPLCHENFPPGEESWKFHLMDSSAGCKQNTRRMVALQRAKTHTQGKTIGTAAMKPAAVESVGKGRGGGKSSSRIPAPAPRPSRTGKVKP</sequence>
<dbReference type="Gene3D" id="1.25.10.10">
    <property type="entry name" value="Leucine-rich Repeat Variant"/>
    <property type="match status" value="1"/>
</dbReference>
<dbReference type="GO" id="GO:0005929">
    <property type="term" value="C:cilium"/>
    <property type="evidence" value="ECO:0007669"/>
    <property type="project" value="TreeGrafter"/>
</dbReference>
<dbReference type="Pfam" id="PF21040">
    <property type="entry name" value="CEP104-like_TOG"/>
    <property type="match status" value="2"/>
</dbReference>
<dbReference type="InterPro" id="IPR048738">
    <property type="entry name" value="CEP104_Znf"/>
</dbReference>
<dbReference type="InterPro" id="IPR048739">
    <property type="entry name" value="CEP104_N"/>
</dbReference>
<dbReference type="Proteomes" id="UP000221080">
    <property type="component" value="Chromosome 5"/>
</dbReference>
<gene>
    <name evidence="5" type="primary">cep104</name>
</gene>
<evidence type="ECO:0000313" key="5">
    <source>
        <dbReference type="RefSeq" id="XP_017322905.1"/>
    </source>
</evidence>
<dbReference type="AlphaFoldDB" id="A0A2D0QZG0"/>
<protein>
    <submittedName>
        <fullName evidence="5">Centrosomal protein of 104 kDa isoform X3</fullName>
    </submittedName>
</protein>
<dbReference type="Pfam" id="PF21038">
    <property type="entry name" value="CEP104_N"/>
    <property type="match status" value="1"/>
</dbReference>
<name>A0A2D0QZG0_ICTPU</name>
<keyword evidence="4" id="KW-1185">Reference proteome</keyword>
<feature type="domain" description="Centrosomal protein CEP104 Zn finger" evidence="3">
    <location>
        <begin position="701"/>
        <end position="814"/>
    </location>
</feature>
<dbReference type="Pfam" id="PF21039">
    <property type="entry name" value="CEP104_ZnF"/>
    <property type="match status" value="1"/>
</dbReference>
<dbReference type="RefSeq" id="XP_017322905.1">
    <property type="nucleotide sequence ID" value="XM_017467416.3"/>
</dbReference>
<dbReference type="PANTHER" id="PTHR13371">
    <property type="entry name" value="GLYCINE-, GLUTAMATE-, THIENYLCYCLOHEXYLPIPERIDINE-BINDING PROTEIN"/>
    <property type="match status" value="1"/>
</dbReference>
<organism evidence="4 5">
    <name type="scientific">Ictalurus punctatus</name>
    <name type="common">Channel catfish</name>
    <name type="synonym">Silurus punctatus</name>
    <dbReference type="NCBI Taxonomy" id="7998"/>
    <lineage>
        <taxon>Eukaryota</taxon>
        <taxon>Metazoa</taxon>
        <taxon>Chordata</taxon>
        <taxon>Craniata</taxon>
        <taxon>Vertebrata</taxon>
        <taxon>Euteleostomi</taxon>
        <taxon>Actinopterygii</taxon>
        <taxon>Neopterygii</taxon>
        <taxon>Teleostei</taxon>
        <taxon>Ostariophysi</taxon>
        <taxon>Siluriformes</taxon>
        <taxon>Ictaluridae</taxon>
        <taxon>Ictalurus</taxon>
    </lineage>
</organism>
<reference evidence="4" key="1">
    <citation type="journal article" date="2016" name="Nat. Commun.">
        <title>The channel catfish genome sequence provides insights into the evolution of scale formation in teleosts.</title>
        <authorList>
            <person name="Liu Z."/>
            <person name="Liu S."/>
            <person name="Yao J."/>
            <person name="Bao L."/>
            <person name="Zhang J."/>
            <person name="Li Y."/>
            <person name="Jiang C."/>
            <person name="Sun L."/>
            <person name="Wang R."/>
            <person name="Zhang Y."/>
            <person name="Zhou T."/>
            <person name="Zeng Q."/>
            <person name="Fu Q."/>
            <person name="Gao S."/>
            <person name="Li N."/>
            <person name="Koren S."/>
            <person name="Jiang Y."/>
            <person name="Zimin A."/>
            <person name="Xu P."/>
            <person name="Phillippy A.M."/>
            <person name="Geng X."/>
            <person name="Song L."/>
            <person name="Sun F."/>
            <person name="Li C."/>
            <person name="Wang X."/>
            <person name="Chen A."/>
            <person name="Jin Y."/>
            <person name="Yuan Z."/>
            <person name="Yang Y."/>
            <person name="Tan S."/>
            <person name="Peatman E."/>
            <person name="Lu J."/>
            <person name="Qin Z."/>
            <person name="Dunham R."/>
            <person name="Li Z."/>
            <person name="Sonstegard T."/>
            <person name="Feng J."/>
            <person name="Danzmann R.G."/>
            <person name="Schroeder S."/>
            <person name="Scheffler B."/>
            <person name="Duke M.V."/>
            <person name="Ballard L."/>
            <person name="Kucuktas H."/>
            <person name="Kaltenboeck L."/>
            <person name="Liu H."/>
            <person name="Armbruster J."/>
            <person name="Xie Y."/>
            <person name="Kirby M.L."/>
            <person name="Tian Y."/>
            <person name="Flanagan M.E."/>
            <person name="Mu W."/>
            <person name="Waldbieser G.C."/>
        </authorList>
    </citation>
    <scope>NUCLEOTIDE SEQUENCE [LARGE SCALE GENOMIC DNA]</scope>
    <source>
        <strain evidence="4">SDA103</strain>
    </source>
</reference>
<feature type="region of interest" description="Disordered" evidence="1">
    <location>
        <begin position="653"/>
        <end position="690"/>
    </location>
</feature>
<dbReference type="GeneID" id="108265271"/>
<evidence type="ECO:0000259" key="2">
    <source>
        <dbReference type="Pfam" id="PF21038"/>
    </source>
</evidence>
<evidence type="ECO:0000313" key="4">
    <source>
        <dbReference type="Proteomes" id="UP000221080"/>
    </source>
</evidence>
<proteinExistence type="predicted"/>
<dbReference type="OrthoDB" id="66599at2759"/>
<feature type="domain" description="Centrosomal protein CEP104 N-terminal" evidence="2">
    <location>
        <begin position="41"/>
        <end position="158"/>
    </location>
</feature>
<feature type="region of interest" description="Disordered" evidence="1">
    <location>
        <begin position="350"/>
        <end position="376"/>
    </location>
</feature>
<dbReference type="InterPro" id="IPR052607">
    <property type="entry name" value="CEP104-like"/>
</dbReference>
<accession>A0A2D0QZG0</accession>
<feature type="compositionally biased region" description="Basic and acidic residues" evidence="1">
    <location>
        <begin position="653"/>
        <end position="672"/>
    </location>
</feature>
<dbReference type="InterPro" id="IPR011989">
    <property type="entry name" value="ARM-like"/>
</dbReference>
<feature type="region of interest" description="Disordered" evidence="1">
    <location>
        <begin position="846"/>
        <end position="883"/>
    </location>
</feature>
<dbReference type="CTD" id="9731"/>
<dbReference type="PANTHER" id="PTHR13371:SF0">
    <property type="entry name" value="CENTROSOMAL PROTEIN OF 104 KDA"/>
    <property type="match status" value="1"/>
</dbReference>
<feature type="region of interest" description="Disordered" evidence="1">
    <location>
        <begin position="403"/>
        <end position="426"/>
    </location>
</feature>
<reference evidence="5" key="2">
    <citation type="submission" date="2025-08" db="UniProtKB">
        <authorList>
            <consortium name="RefSeq"/>
        </authorList>
    </citation>
    <scope>IDENTIFICATION</scope>
    <source>
        <tissue evidence="5">Blood</tissue>
    </source>
</reference>
<dbReference type="InterPro" id="IPR008979">
    <property type="entry name" value="Galactose-bd-like_sf"/>
</dbReference>
<dbReference type="SUPFAM" id="SSF49785">
    <property type="entry name" value="Galactose-binding domain-like"/>
    <property type="match status" value="1"/>
</dbReference>
<evidence type="ECO:0000259" key="3">
    <source>
        <dbReference type="Pfam" id="PF21039"/>
    </source>
</evidence>
<evidence type="ECO:0000256" key="1">
    <source>
        <dbReference type="SAM" id="MobiDB-lite"/>
    </source>
</evidence>